<proteinExistence type="predicted"/>
<dbReference type="InterPro" id="IPR001650">
    <property type="entry name" value="Helicase_C-like"/>
</dbReference>
<evidence type="ECO:0000259" key="1">
    <source>
        <dbReference type="Pfam" id="PF00271"/>
    </source>
</evidence>
<sequence>EEDKKIIIQIKNEQKVIKSRTGIYSSSIQASLFVFPNGSYGTPGFEKYIVSKTQKIIKIVGAKAKSVFSLTSELRKAITGGNVKSSHEERLNNLRKYSKKYANTIETILSSKDDLCYVYCNLVVGSGLVVFSKILELFGFKKAEPGHVQSERPRYAILSSRTTTPNEMVQLTNDFNNDKNKYGKHIKVILGSRVISEGFSFKNIRQIHILTPFWNYTQTVQAIYRGLRAFSHNALGNDVTVKVYQH</sequence>
<dbReference type="SUPFAM" id="SSF52540">
    <property type="entry name" value="P-loop containing nucleoside triphosphate hydrolases"/>
    <property type="match status" value="1"/>
</dbReference>
<feature type="non-terminal residue" evidence="2">
    <location>
        <position position="246"/>
    </location>
</feature>
<dbReference type="CDD" id="cd18785">
    <property type="entry name" value="SF2_C"/>
    <property type="match status" value="1"/>
</dbReference>
<protein>
    <recommendedName>
        <fullName evidence="1">Helicase C-terminal domain-containing protein</fullName>
    </recommendedName>
</protein>
<organism evidence="2">
    <name type="scientific">marine sediment metagenome</name>
    <dbReference type="NCBI Taxonomy" id="412755"/>
    <lineage>
        <taxon>unclassified sequences</taxon>
        <taxon>metagenomes</taxon>
        <taxon>ecological metagenomes</taxon>
    </lineage>
</organism>
<accession>X0X2P0</accession>
<feature type="non-terminal residue" evidence="2">
    <location>
        <position position="1"/>
    </location>
</feature>
<feature type="domain" description="Helicase C-terminal" evidence="1">
    <location>
        <begin position="152"/>
        <end position="229"/>
    </location>
</feature>
<dbReference type="Gene3D" id="3.40.50.300">
    <property type="entry name" value="P-loop containing nucleotide triphosphate hydrolases"/>
    <property type="match status" value="1"/>
</dbReference>
<gene>
    <name evidence="2" type="ORF">S01H1_69937</name>
</gene>
<evidence type="ECO:0000313" key="2">
    <source>
        <dbReference type="EMBL" id="GAG29697.1"/>
    </source>
</evidence>
<dbReference type="InterPro" id="IPR027417">
    <property type="entry name" value="P-loop_NTPase"/>
</dbReference>
<name>X0X2P0_9ZZZZ</name>
<dbReference type="AlphaFoldDB" id="X0X2P0"/>
<dbReference type="EMBL" id="BARS01046461">
    <property type="protein sequence ID" value="GAG29697.1"/>
    <property type="molecule type" value="Genomic_DNA"/>
</dbReference>
<reference evidence="2" key="1">
    <citation type="journal article" date="2014" name="Front. Microbiol.">
        <title>High frequency of phylogenetically diverse reductive dehalogenase-homologous genes in deep subseafloor sedimentary metagenomes.</title>
        <authorList>
            <person name="Kawai M."/>
            <person name="Futagami T."/>
            <person name="Toyoda A."/>
            <person name="Takaki Y."/>
            <person name="Nishi S."/>
            <person name="Hori S."/>
            <person name="Arai W."/>
            <person name="Tsubouchi T."/>
            <person name="Morono Y."/>
            <person name="Uchiyama I."/>
            <person name="Ito T."/>
            <person name="Fujiyama A."/>
            <person name="Inagaki F."/>
            <person name="Takami H."/>
        </authorList>
    </citation>
    <scope>NUCLEOTIDE SEQUENCE</scope>
    <source>
        <strain evidence="2">Expedition CK06-06</strain>
    </source>
</reference>
<dbReference type="Pfam" id="PF00271">
    <property type="entry name" value="Helicase_C"/>
    <property type="match status" value="1"/>
</dbReference>
<comment type="caution">
    <text evidence="2">The sequence shown here is derived from an EMBL/GenBank/DDBJ whole genome shotgun (WGS) entry which is preliminary data.</text>
</comment>